<comment type="catalytic activity">
    <reaction evidence="10">
        <text>L-histidinol phosphate + 2-oxoglutarate = 3-(imidazol-4-yl)-2-oxopropyl phosphate + L-glutamate</text>
        <dbReference type="Rhea" id="RHEA:23744"/>
        <dbReference type="ChEBI" id="CHEBI:16810"/>
        <dbReference type="ChEBI" id="CHEBI:29985"/>
        <dbReference type="ChEBI" id="CHEBI:57766"/>
        <dbReference type="ChEBI" id="CHEBI:57980"/>
        <dbReference type="EC" id="2.6.1.9"/>
    </reaction>
</comment>
<proteinExistence type="inferred from homology"/>
<name>A0A9N7NPE2_STRHE</name>
<evidence type="ECO:0000256" key="11">
    <source>
        <dbReference type="SAM" id="MobiDB-lite"/>
    </source>
</evidence>
<keyword evidence="6" id="KW-0808">Transferase</keyword>
<dbReference type="InterPro" id="IPR015424">
    <property type="entry name" value="PyrdxlP-dep_Trfase"/>
</dbReference>
<evidence type="ECO:0000256" key="4">
    <source>
        <dbReference type="ARBA" id="ARBA00022576"/>
    </source>
</evidence>
<evidence type="ECO:0000259" key="12">
    <source>
        <dbReference type="Pfam" id="PF00155"/>
    </source>
</evidence>
<dbReference type="GO" id="GO:0000105">
    <property type="term" value="P:L-histidine biosynthetic process"/>
    <property type="evidence" value="ECO:0007669"/>
    <property type="project" value="UniProtKB-KW"/>
</dbReference>
<sequence>MTTTATATTTTTTTGWLGMISSTSPSHIMMPSSTCFLDRRKLNPSSKLQGNFRRGQITFMTPPASSAAAVPAKEESQQEHGGALSGDSFIRPHLRKLSPYQPILPFEVLSTRLGRKPEEIIKLDANENPYGPPPEVFEALGSMKFPYIYPDPESRRLRAALAQDSGLEAEYILAGCGADELIDLIMRCVLDPGDKIVDCPPTFTMYEFDAAVNGALVIKVLRKPDFSLDVDRITEVVEREKPKCIFLTSPNNPDGSIIDDETLIKILNLPILVVLDEAYIEFAGLESKMKWVKKYENLIVLRTFSKRAALAGLRVGYGAFPLSLIEYLWRAKQPYNVSVAAEIAACAALENPAYLEKVKEALVLERKRLFKLLKEVPFLNPYPSYSNFILCEVTSGRDAKKLKEDLAKMGLMIRHYSNKELAGYVRVSVGKPEHTDALMEGLKRLY</sequence>
<evidence type="ECO:0000256" key="9">
    <source>
        <dbReference type="ARBA" id="ARBA00030262"/>
    </source>
</evidence>
<evidence type="ECO:0000313" key="13">
    <source>
        <dbReference type="EMBL" id="CAA0833676.1"/>
    </source>
</evidence>
<evidence type="ECO:0000256" key="5">
    <source>
        <dbReference type="ARBA" id="ARBA00022605"/>
    </source>
</evidence>
<dbReference type="AlphaFoldDB" id="A0A9N7NPE2"/>
<dbReference type="Pfam" id="PF00155">
    <property type="entry name" value="Aminotran_1_2"/>
    <property type="match status" value="1"/>
</dbReference>
<accession>A0A9N7NPE2</accession>
<dbReference type="Gene3D" id="3.40.640.10">
    <property type="entry name" value="Type I PLP-dependent aspartate aminotransferase-like (Major domain)"/>
    <property type="match status" value="1"/>
</dbReference>
<dbReference type="PANTHER" id="PTHR42885:SF2">
    <property type="entry name" value="HISTIDINOL-PHOSPHATE AMINOTRANSFERASE"/>
    <property type="match status" value="1"/>
</dbReference>
<evidence type="ECO:0000256" key="7">
    <source>
        <dbReference type="ARBA" id="ARBA00022898"/>
    </source>
</evidence>
<dbReference type="GO" id="GO:0030170">
    <property type="term" value="F:pyridoxal phosphate binding"/>
    <property type="evidence" value="ECO:0007669"/>
    <property type="project" value="InterPro"/>
</dbReference>
<dbReference type="GO" id="GO:0004400">
    <property type="term" value="F:histidinol-phosphate transaminase activity"/>
    <property type="evidence" value="ECO:0007669"/>
    <property type="project" value="UniProtKB-EC"/>
</dbReference>
<dbReference type="Gene3D" id="3.90.1150.10">
    <property type="entry name" value="Aspartate Aminotransferase, domain 1"/>
    <property type="match status" value="1"/>
</dbReference>
<evidence type="ECO:0000256" key="8">
    <source>
        <dbReference type="ARBA" id="ARBA00023102"/>
    </source>
</evidence>
<evidence type="ECO:0000313" key="14">
    <source>
        <dbReference type="Proteomes" id="UP001153555"/>
    </source>
</evidence>
<dbReference type="Proteomes" id="UP001153555">
    <property type="component" value="Unassembled WGS sequence"/>
</dbReference>
<comment type="cofactor">
    <cofactor evidence="1">
        <name>pyridoxal 5'-phosphate</name>
        <dbReference type="ChEBI" id="CHEBI:597326"/>
    </cofactor>
</comment>
<dbReference type="InterPro" id="IPR004839">
    <property type="entry name" value="Aminotransferase_I/II_large"/>
</dbReference>
<evidence type="ECO:0000256" key="1">
    <source>
        <dbReference type="ARBA" id="ARBA00001933"/>
    </source>
</evidence>
<evidence type="ECO:0000256" key="6">
    <source>
        <dbReference type="ARBA" id="ARBA00022679"/>
    </source>
</evidence>
<dbReference type="SUPFAM" id="SSF53383">
    <property type="entry name" value="PLP-dependent transferases"/>
    <property type="match status" value="1"/>
</dbReference>
<keyword evidence="14" id="KW-1185">Reference proteome</keyword>
<comment type="caution">
    <text evidence="13">The sequence shown here is derived from an EMBL/GenBank/DDBJ whole genome shotgun (WGS) entry which is preliminary data.</text>
</comment>
<evidence type="ECO:0000256" key="3">
    <source>
        <dbReference type="ARBA" id="ARBA00012748"/>
    </source>
</evidence>
<evidence type="ECO:0000256" key="10">
    <source>
        <dbReference type="ARBA" id="ARBA00047481"/>
    </source>
</evidence>
<feature type="domain" description="Aminotransferase class I/classII large" evidence="12">
    <location>
        <begin position="119"/>
        <end position="440"/>
    </location>
</feature>
<keyword evidence="4 13" id="KW-0032">Aminotransferase</keyword>
<gene>
    <name evidence="13" type="ORF">SHERM_28934</name>
</gene>
<dbReference type="NCBIfam" id="TIGR01141">
    <property type="entry name" value="hisC"/>
    <property type="match status" value="1"/>
</dbReference>
<dbReference type="InterPro" id="IPR015422">
    <property type="entry name" value="PyrdxlP-dep_Trfase_small"/>
</dbReference>
<dbReference type="InterPro" id="IPR015421">
    <property type="entry name" value="PyrdxlP-dep_Trfase_major"/>
</dbReference>
<keyword evidence="8" id="KW-0368">Histidine biosynthesis</keyword>
<evidence type="ECO:0000256" key="2">
    <source>
        <dbReference type="ARBA" id="ARBA00005011"/>
    </source>
</evidence>
<comment type="pathway">
    <text evidence="2">Amino-acid biosynthesis; L-histidine biosynthesis; L-histidine from 5-phospho-alpha-D-ribose 1-diphosphate: step 7/9.</text>
</comment>
<protein>
    <recommendedName>
        <fullName evidence="3">histidinol-phosphate transaminase</fullName>
        <ecNumber evidence="3">2.6.1.9</ecNumber>
    </recommendedName>
    <alternativeName>
        <fullName evidence="9">Imidazole acetol-phosphate transaminase</fullName>
    </alternativeName>
</protein>
<dbReference type="EMBL" id="CACSLK010027840">
    <property type="protein sequence ID" value="CAA0833676.1"/>
    <property type="molecule type" value="Genomic_DNA"/>
</dbReference>
<keyword evidence="7" id="KW-0663">Pyridoxal phosphate</keyword>
<dbReference type="OrthoDB" id="2015537at2759"/>
<dbReference type="EC" id="2.6.1.9" evidence="3"/>
<reference evidence="13" key="1">
    <citation type="submission" date="2019-12" db="EMBL/GenBank/DDBJ databases">
        <authorList>
            <person name="Scholes J."/>
        </authorList>
    </citation>
    <scope>NUCLEOTIDE SEQUENCE</scope>
</reference>
<dbReference type="PANTHER" id="PTHR42885">
    <property type="entry name" value="HISTIDINOL-PHOSPHATE AMINOTRANSFERASE-RELATED"/>
    <property type="match status" value="1"/>
</dbReference>
<feature type="region of interest" description="Disordered" evidence="11">
    <location>
        <begin position="64"/>
        <end position="87"/>
    </location>
</feature>
<dbReference type="InterPro" id="IPR005861">
    <property type="entry name" value="HisP_aminotrans"/>
</dbReference>
<organism evidence="13 14">
    <name type="scientific">Striga hermonthica</name>
    <name type="common">Purple witchweed</name>
    <name type="synonym">Buchnera hermonthica</name>
    <dbReference type="NCBI Taxonomy" id="68872"/>
    <lineage>
        <taxon>Eukaryota</taxon>
        <taxon>Viridiplantae</taxon>
        <taxon>Streptophyta</taxon>
        <taxon>Embryophyta</taxon>
        <taxon>Tracheophyta</taxon>
        <taxon>Spermatophyta</taxon>
        <taxon>Magnoliopsida</taxon>
        <taxon>eudicotyledons</taxon>
        <taxon>Gunneridae</taxon>
        <taxon>Pentapetalae</taxon>
        <taxon>asterids</taxon>
        <taxon>lamiids</taxon>
        <taxon>Lamiales</taxon>
        <taxon>Orobanchaceae</taxon>
        <taxon>Buchnereae</taxon>
        <taxon>Striga</taxon>
    </lineage>
</organism>
<keyword evidence="5" id="KW-0028">Amino-acid biosynthesis</keyword>
<dbReference type="HAMAP" id="MF_01023">
    <property type="entry name" value="HisC_aminotrans_2"/>
    <property type="match status" value="1"/>
</dbReference>
<dbReference type="CDD" id="cd00609">
    <property type="entry name" value="AAT_like"/>
    <property type="match status" value="1"/>
</dbReference>